<organism evidence="1 2">
    <name type="scientific">Phormidium tenue FACHB-1050</name>
    <dbReference type="NCBI Taxonomy" id="2692857"/>
    <lineage>
        <taxon>Bacteria</taxon>
        <taxon>Bacillati</taxon>
        <taxon>Cyanobacteriota</taxon>
        <taxon>Cyanophyceae</taxon>
        <taxon>Oscillatoriophycideae</taxon>
        <taxon>Oscillatoriales</taxon>
        <taxon>Oscillatoriaceae</taxon>
        <taxon>Phormidium</taxon>
    </lineage>
</organism>
<sequence>MSPKILQDYFDEIDQLLRNSANIYVEEFKVSSLTSERANLRLKVRFAFKYLLAVSEIIVVVDNQIEYIDYRYHFQDAQNNLIFRYDSTPHFPKLPSFPHHKHLPDNVIACKKPYIAEVLKEVMELLE</sequence>
<name>A0ABR8C9V6_9CYAN</name>
<evidence type="ECO:0000313" key="1">
    <source>
        <dbReference type="EMBL" id="MBD2317047.1"/>
    </source>
</evidence>
<protein>
    <recommendedName>
        <fullName evidence="3">DUF5655 domain-containing protein</fullName>
    </recommendedName>
</protein>
<keyword evidence="2" id="KW-1185">Reference proteome</keyword>
<reference evidence="1 2" key="1">
    <citation type="journal article" date="2020" name="ISME J.">
        <title>Comparative genomics reveals insights into cyanobacterial evolution and habitat adaptation.</title>
        <authorList>
            <person name="Chen M.Y."/>
            <person name="Teng W.K."/>
            <person name="Zhao L."/>
            <person name="Hu C.X."/>
            <person name="Zhou Y.K."/>
            <person name="Han B.P."/>
            <person name="Song L.R."/>
            <person name="Shu W.S."/>
        </authorList>
    </citation>
    <scope>NUCLEOTIDE SEQUENCE [LARGE SCALE GENOMIC DNA]</scope>
    <source>
        <strain evidence="1 2">FACHB-1050</strain>
    </source>
</reference>
<dbReference type="RefSeq" id="WP_190577917.1">
    <property type="nucleotide sequence ID" value="NZ_CAWPQU010000003.1"/>
</dbReference>
<evidence type="ECO:0000313" key="2">
    <source>
        <dbReference type="Proteomes" id="UP000618445"/>
    </source>
</evidence>
<dbReference type="EMBL" id="JACJQY010000011">
    <property type="protein sequence ID" value="MBD2317047.1"/>
    <property type="molecule type" value="Genomic_DNA"/>
</dbReference>
<dbReference type="NCBIfam" id="NF045777">
    <property type="entry name" value="TumE"/>
    <property type="match status" value="1"/>
</dbReference>
<dbReference type="Pfam" id="PF20126">
    <property type="entry name" value="TumE"/>
    <property type="match status" value="1"/>
</dbReference>
<dbReference type="InterPro" id="IPR045397">
    <property type="entry name" value="TumE-like"/>
</dbReference>
<comment type="caution">
    <text evidence="1">The sequence shown here is derived from an EMBL/GenBank/DDBJ whole genome shotgun (WGS) entry which is preliminary data.</text>
</comment>
<gene>
    <name evidence="1" type="ORF">H6G05_09335</name>
</gene>
<dbReference type="InterPro" id="IPR054795">
    <property type="entry name" value="TumE"/>
</dbReference>
<evidence type="ECO:0008006" key="3">
    <source>
        <dbReference type="Google" id="ProtNLM"/>
    </source>
</evidence>
<proteinExistence type="predicted"/>
<dbReference type="Proteomes" id="UP000618445">
    <property type="component" value="Unassembled WGS sequence"/>
</dbReference>
<accession>A0ABR8C9V6</accession>